<evidence type="ECO:0000313" key="14">
    <source>
        <dbReference type="EMBL" id="SVA16253.1"/>
    </source>
</evidence>
<dbReference type="SUPFAM" id="SSF51412">
    <property type="entry name" value="Inosine monophosphate dehydrogenase (IMPDH)"/>
    <property type="match status" value="1"/>
</dbReference>
<evidence type="ECO:0000256" key="11">
    <source>
        <dbReference type="ARBA" id="ARBA00023122"/>
    </source>
</evidence>
<dbReference type="EMBL" id="UINC01004704">
    <property type="protein sequence ID" value="SVA16253.1"/>
    <property type="molecule type" value="Genomic_DNA"/>
</dbReference>
<feature type="domain" description="CBS" evidence="13">
    <location>
        <begin position="94"/>
        <end position="149"/>
    </location>
</feature>
<comment type="catalytic activity">
    <reaction evidence="12">
        <text>IMP + NAD(+) + H2O = XMP + NADH + H(+)</text>
        <dbReference type="Rhea" id="RHEA:11708"/>
        <dbReference type="ChEBI" id="CHEBI:15377"/>
        <dbReference type="ChEBI" id="CHEBI:15378"/>
        <dbReference type="ChEBI" id="CHEBI:57464"/>
        <dbReference type="ChEBI" id="CHEBI:57540"/>
        <dbReference type="ChEBI" id="CHEBI:57945"/>
        <dbReference type="ChEBI" id="CHEBI:58053"/>
        <dbReference type="EC" id="1.1.1.205"/>
    </reaction>
</comment>
<dbReference type="Gene3D" id="3.20.20.70">
    <property type="entry name" value="Aldolase class I"/>
    <property type="match status" value="1"/>
</dbReference>
<comment type="similarity">
    <text evidence="2">Belongs to the IMPDH/GMPR family.</text>
</comment>
<dbReference type="GO" id="GO:0006177">
    <property type="term" value="P:GMP biosynthetic process"/>
    <property type="evidence" value="ECO:0007669"/>
    <property type="project" value="UniProtKB-KW"/>
</dbReference>
<dbReference type="InterPro" id="IPR005990">
    <property type="entry name" value="IMP_DH"/>
</dbReference>
<dbReference type="NCBIfam" id="TIGR01302">
    <property type="entry name" value="IMP_dehydrog"/>
    <property type="match status" value="1"/>
</dbReference>
<keyword evidence="9" id="KW-0560">Oxidoreductase</keyword>
<dbReference type="PANTHER" id="PTHR11911:SF111">
    <property type="entry name" value="INOSINE-5'-MONOPHOSPHATE DEHYDROGENASE"/>
    <property type="match status" value="1"/>
</dbReference>
<accession>A0A381TQB7</accession>
<evidence type="ECO:0000256" key="5">
    <source>
        <dbReference type="ARBA" id="ARBA00022737"/>
    </source>
</evidence>
<dbReference type="AlphaFoldDB" id="A0A381TQB7"/>
<dbReference type="InterPro" id="IPR013785">
    <property type="entry name" value="Aldolase_TIM"/>
</dbReference>
<keyword evidence="5" id="KW-0677">Repeat</keyword>
<dbReference type="SUPFAM" id="SSF54631">
    <property type="entry name" value="CBS-domain pair"/>
    <property type="match status" value="1"/>
</dbReference>
<evidence type="ECO:0000256" key="8">
    <source>
        <dbReference type="ARBA" id="ARBA00022958"/>
    </source>
</evidence>
<organism evidence="14">
    <name type="scientific">marine metagenome</name>
    <dbReference type="NCBI Taxonomy" id="408172"/>
    <lineage>
        <taxon>unclassified sequences</taxon>
        <taxon>metagenomes</taxon>
        <taxon>ecological metagenomes</taxon>
    </lineage>
</organism>
<dbReference type="PIRSF" id="PIRSF000130">
    <property type="entry name" value="IMPDH"/>
    <property type="match status" value="1"/>
</dbReference>
<evidence type="ECO:0000256" key="7">
    <source>
        <dbReference type="ARBA" id="ARBA00022755"/>
    </source>
</evidence>
<dbReference type="GO" id="GO:0046872">
    <property type="term" value="F:metal ion binding"/>
    <property type="evidence" value="ECO:0007669"/>
    <property type="project" value="UniProtKB-KW"/>
</dbReference>
<keyword evidence="6" id="KW-0332">GMP biosynthesis</keyword>
<name>A0A381TQB7_9ZZZZ</name>
<evidence type="ECO:0000256" key="4">
    <source>
        <dbReference type="ARBA" id="ARBA00022723"/>
    </source>
</evidence>
<proteinExistence type="inferred from homology"/>
<keyword evidence="10" id="KW-0520">NAD</keyword>
<dbReference type="PROSITE" id="PS51371">
    <property type="entry name" value="CBS"/>
    <property type="match status" value="2"/>
</dbReference>
<dbReference type="CDD" id="cd04601">
    <property type="entry name" value="CBS_pair_IMPDH"/>
    <property type="match status" value="1"/>
</dbReference>
<dbReference type="HAMAP" id="MF_01964">
    <property type="entry name" value="IMPDH"/>
    <property type="match status" value="1"/>
</dbReference>
<dbReference type="GO" id="GO:0003938">
    <property type="term" value="F:IMP dehydrogenase activity"/>
    <property type="evidence" value="ECO:0007669"/>
    <property type="project" value="UniProtKB-EC"/>
</dbReference>
<evidence type="ECO:0000256" key="2">
    <source>
        <dbReference type="ARBA" id="ARBA00005502"/>
    </source>
</evidence>
<evidence type="ECO:0000256" key="6">
    <source>
        <dbReference type="ARBA" id="ARBA00022749"/>
    </source>
</evidence>
<keyword evidence="7" id="KW-0658">Purine biosynthesis</keyword>
<evidence type="ECO:0000256" key="12">
    <source>
        <dbReference type="ARBA" id="ARBA00048028"/>
    </source>
</evidence>
<dbReference type="InterPro" id="IPR015875">
    <property type="entry name" value="IMP_DH/GMP_Rdtase_CS"/>
</dbReference>
<comment type="subunit">
    <text evidence="3">Homotetramer.</text>
</comment>
<dbReference type="InterPro" id="IPR046342">
    <property type="entry name" value="CBS_dom_sf"/>
</dbReference>
<evidence type="ECO:0000259" key="13">
    <source>
        <dbReference type="PROSITE" id="PS51371"/>
    </source>
</evidence>
<reference evidence="14" key="1">
    <citation type="submission" date="2018-05" db="EMBL/GenBank/DDBJ databases">
        <authorList>
            <person name="Lanie J.A."/>
            <person name="Ng W.-L."/>
            <person name="Kazmierczak K.M."/>
            <person name="Andrzejewski T.M."/>
            <person name="Davidsen T.M."/>
            <person name="Wayne K.J."/>
            <person name="Tettelin H."/>
            <person name="Glass J.I."/>
            <person name="Rusch D."/>
            <person name="Podicherti R."/>
            <person name="Tsui H.-C.T."/>
            <person name="Winkler M.E."/>
        </authorList>
    </citation>
    <scope>NUCLEOTIDE SEQUENCE</scope>
</reference>
<keyword evidence="4" id="KW-0479">Metal-binding</keyword>
<keyword evidence="8" id="KW-0630">Potassium</keyword>
<dbReference type="CDD" id="cd00381">
    <property type="entry name" value="IMPDH"/>
    <property type="match status" value="1"/>
</dbReference>
<dbReference type="SMART" id="SM01240">
    <property type="entry name" value="IMPDH"/>
    <property type="match status" value="1"/>
</dbReference>
<evidence type="ECO:0000256" key="10">
    <source>
        <dbReference type="ARBA" id="ARBA00023027"/>
    </source>
</evidence>
<protein>
    <recommendedName>
        <fullName evidence="13">CBS domain-containing protein</fullName>
    </recommendedName>
</protein>
<dbReference type="PROSITE" id="PS00487">
    <property type="entry name" value="IMP_DH_GMP_RED"/>
    <property type="match status" value="1"/>
</dbReference>
<evidence type="ECO:0000256" key="1">
    <source>
        <dbReference type="ARBA" id="ARBA00001958"/>
    </source>
</evidence>
<dbReference type="Pfam" id="PF00571">
    <property type="entry name" value="CBS"/>
    <property type="match status" value="2"/>
</dbReference>
<dbReference type="GO" id="GO:0006183">
    <property type="term" value="P:GTP biosynthetic process"/>
    <property type="evidence" value="ECO:0007669"/>
    <property type="project" value="TreeGrafter"/>
</dbReference>
<dbReference type="PANTHER" id="PTHR11911">
    <property type="entry name" value="INOSINE-5-MONOPHOSPHATE DEHYDROGENASE RELATED"/>
    <property type="match status" value="1"/>
</dbReference>
<keyword evidence="11" id="KW-0129">CBS domain</keyword>
<dbReference type="FunFam" id="3.20.20.70:FF:000003">
    <property type="entry name" value="GMP reductase"/>
    <property type="match status" value="1"/>
</dbReference>
<dbReference type="Pfam" id="PF00478">
    <property type="entry name" value="IMPDH"/>
    <property type="match status" value="1"/>
</dbReference>
<sequence>MLKDRIEDSLTFDDVLLLPGYSKVLPSEVSVKSRITQTLECNIPLISAAMDTVTEHQTAICMAQEGGIGIIHKNMTAEDQATQVKMVKRSESGMISDPITVEPEEPLQNALDLMEQYRISGVPVTKGRELVGILTNRDLRFETNFEQPVSALMTKGRERLITVATGIEMEEAKHLLHKHRIEKLLVVSDDYELVGLITIKDIEKARKFPDSNKDDLGRLRVGAALGTSADLLSRAETLINGGVDVVVLDTAHGHSQGVIDSIIKLRSTFHELQIIGGNIATGEAAEALVKAGANAVKVGIGPGSICTTRMVAGIGVPQMTAIDKVSHALQKSDIPVIADGGIKYSGDIVKAISAGAHTVMIGSLFAGTAESPGQVVLYQGRRYKIYRGMGSLGAMKEGGKDRYFQSHIEEDVKFVPEGIEGRVPYKGHLSESIYQFVGGLRAGMGYTGTETIDELRSKPRFVKITSAGLRESHAHDIFITEEAPNYPMNVKS</sequence>
<feature type="domain" description="CBS" evidence="13">
    <location>
        <begin position="153"/>
        <end position="216"/>
    </location>
</feature>
<evidence type="ECO:0000256" key="9">
    <source>
        <dbReference type="ARBA" id="ARBA00023002"/>
    </source>
</evidence>
<dbReference type="InterPro" id="IPR001093">
    <property type="entry name" value="IMP_DH_GMPRt"/>
</dbReference>
<dbReference type="InterPro" id="IPR000644">
    <property type="entry name" value="CBS_dom"/>
</dbReference>
<comment type="cofactor">
    <cofactor evidence="1">
        <name>K(+)</name>
        <dbReference type="ChEBI" id="CHEBI:29103"/>
    </cofactor>
</comment>
<dbReference type="SMART" id="SM00116">
    <property type="entry name" value="CBS"/>
    <property type="match status" value="2"/>
</dbReference>
<gene>
    <name evidence="14" type="ORF">METZ01_LOCUS69107</name>
</gene>
<evidence type="ECO:0000256" key="3">
    <source>
        <dbReference type="ARBA" id="ARBA00011881"/>
    </source>
</evidence>